<protein>
    <submittedName>
        <fullName evidence="1">Uncharacterized protein</fullName>
    </submittedName>
</protein>
<organism evidence="1 2">
    <name type="scientific">Dermacentor silvarum</name>
    <name type="common">Tick</name>
    <dbReference type="NCBI Taxonomy" id="543639"/>
    <lineage>
        <taxon>Eukaryota</taxon>
        <taxon>Metazoa</taxon>
        <taxon>Ecdysozoa</taxon>
        <taxon>Arthropoda</taxon>
        <taxon>Chelicerata</taxon>
        <taxon>Arachnida</taxon>
        <taxon>Acari</taxon>
        <taxon>Parasitiformes</taxon>
        <taxon>Ixodida</taxon>
        <taxon>Ixodoidea</taxon>
        <taxon>Ixodidae</taxon>
        <taxon>Rhipicephalinae</taxon>
        <taxon>Dermacentor</taxon>
    </lineage>
</organism>
<name>A0ACB8DT22_DERSI</name>
<keyword evidence="2" id="KW-1185">Reference proteome</keyword>
<dbReference type="Proteomes" id="UP000821865">
    <property type="component" value="Chromosome 1"/>
</dbReference>
<gene>
    <name evidence="1" type="ORF">HPB49_001859</name>
</gene>
<dbReference type="EMBL" id="CM023470">
    <property type="protein sequence ID" value="KAH7977478.1"/>
    <property type="molecule type" value="Genomic_DNA"/>
</dbReference>
<evidence type="ECO:0000313" key="2">
    <source>
        <dbReference type="Proteomes" id="UP000821865"/>
    </source>
</evidence>
<accession>A0ACB8DT22</accession>
<proteinExistence type="predicted"/>
<sequence>MQQFPMETLGNTAVQARVFFPSAAKNRLRDLCTTPWLPNPEVASIALIDGYLARVLFERLSCESCIQLVEKPKANAPVDGLIAYQDRGGLKYPTKELVSVLIGLKRFVDIMLFHRKSISKPLETSVEHAVDVLVDVPILMCKKKRAWPQEDVP</sequence>
<comment type="caution">
    <text evidence="1">The sequence shown here is derived from an EMBL/GenBank/DDBJ whole genome shotgun (WGS) entry which is preliminary data.</text>
</comment>
<evidence type="ECO:0000313" key="1">
    <source>
        <dbReference type="EMBL" id="KAH7977478.1"/>
    </source>
</evidence>
<reference evidence="1" key="1">
    <citation type="submission" date="2020-05" db="EMBL/GenBank/DDBJ databases">
        <title>Large-scale comparative analyses of tick genomes elucidate their genetic diversity and vector capacities.</title>
        <authorList>
            <person name="Jia N."/>
            <person name="Wang J."/>
            <person name="Shi W."/>
            <person name="Du L."/>
            <person name="Sun Y."/>
            <person name="Zhan W."/>
            <person name="Jiang J."/>
            <person name="Wang Q."/>
            <person name="Zhang B."/>
            <person name="Ji P."/>
            <person name="Sakyi L.B."/>
            <person name="Cui X."/>
            <person name="Yuan T."/>
            <person name="Jiang B."/>
            <person name="Yang W."/>
            <person name="Lam T.T.-Y."/>
            <person name="Chang Q."/>
            <person name="Ding S."/>
            <person name="Wang X."/>
            <person name="Zhu J."/>
            <person name="Ruan X."/>
            <person name="Zhao L."/>
            <person name="Wei J."/>
            <person name="Que T."/>
            <person name="Du C."/>
            <person name="Cheng J."/>
            <person name="Dai P."/>
            <person name="Han X."/>
            <person name="Huang E."/>
            <person name="Gao Y."/>
            <person name="Liu J."/>
            <person name="Shao H."/>
            <person name="Ye R."/>
            <person name="Li L."/>
            <person name="Wei W."/>
            <person name="Wang X."/>
            <person name="Wang C."/>
            <person name="Yang T."/>
            <person name="Huo Q."/>
            <person name="Li W."/>
            <person name="Guo W."/>
            <person name="Chen H."/>
            <person name="Zhou L."/>
            <person name="Ni X."/>
            <person name="Tian J."/>
            <person name="Zhou Y."/>
            <person name="Sheng Y."/>
            <person name="Liu T."/>
            <person name="Pan Y."/>
            <person name="Xia L."/>
            <person name="Li J."/>
            <person name="Zhao F."/>
            <person name="Cao W."/>
        </authorList>
    </citation>
    <scope>NUCLEOTIDE SEQUENCE</scope>
    <source>
        <strain evidence="1">Dsil-2018</strain>
    </source>
</reference>